<name>A0AAN8TU85_SOLBU</name>
<keyword evidence="2" id="KW-1185">Reference proteome</keyword>
<organism evidence="1 2">
    <name type="scientific">Solanum bulbocastanum</name>
    <name type="common">Wild potato</name>
    <dbReference type="NCBI Taxonomy" id="147425"/>
    <lineage>
        <taxon>Eukaryota</taxon>
        <taxon>Viridiplantae</taxon>
        <taxon>Streptophyta</taxon>
        <taxon>Embryophyta</taxon>
        <taxon>Tracheophyta</taxon>
        <taxon>Spermatophyta</taxon>
        <taxon>Magnoliopsida</taxon>
        <taxon>eudicotyledons</taxon>
        <taxon>Gunneridae</taxon>
        <taxon>Pentapetalae</taxon>
        <taxon>asterids</taxon>
        <taxon>lamiids</taxon>
        <taxon>Solanales</taxon>
        <taxon>Solanaceae</taxon>
        <taxon>Solanoideae</taxon>
        <taxon>Solaneae</taxon>
        <taxon>Solanum</taxon>
    </lineage>
</organism>
<dbReference type="EMBL" id="JBANQN010000004">
    <property type="protein sequence ID" value="KAK6791701.1"/>
    <property type="molecule type" value="Genomic_DNA"/>
</dbReference>
<protein>
    <submittedName>
        <fullName evidence="1">Uncharacterized protein</fullName>
    </submittedName>
</protein>
<gene>
    <name evidence="1" type="ORF">RDI58_010782</name>
</gene>
<reference evidence="1 2" key="1">
    <citation type="submission" date="2024-02" db="EMBL/GenBank/DDBJ databases">
        <title>de novo genome assembly of Solanum bulbocastanum strain 11H21.</title>
        <authorList>
            <person name="Hosaka A.J."/>
        </authorList>
    </citation>
    <scope>NUCLEOTIDE SEQUENCE [LARGE SCALE GENOMIC DNA]</scope>
    <source>
        <tissue evidence="1">Young leaves</tissue>
    </source>
</reference>
<dbReference type="Proteomes" id="UP001371456">
    <property type="component" value="Unassembled WGS sequence"/>
</dbReference>
<sequence length="22" mass="2479">MLPTYVLDSGFLKSRANPLVRT</sequence>
<accession>A0AAN8TU85</accession>
<proteinExistence type="predicted"/>
<evidence type="ECO:0000313" key="1">
    <source>
        <dbReference type="EMBL" id="KAK6791701.1"/>
    </source>
</evidence>
<evidence type="ECO:0000313" key="2">
    <source>
        <dbReference type="Proteomes" id="UP001371456"/>
    </source>
</evidence>
<comment type="caution">
    <text evidence="1">The sequence shown here is derived from an EMBL/GenBank/DDBJ whole genome shotgun (WGS) entry which is preliminary data.</text>
</comment>
<dbReference type="AlphaFoldDB" id="A0AAN8TU85"/>